<evidence type="ECO:0000256" key="4">
    <source>
        <dbReference type="ARBA" id="ARBA00022692"/>
    </source>
</evidence>
<keyword evidence="3" id="KW-1003">Cell membrane</keyword>
<keyword evidence="10" id="KW-1185">Reference proteome</keyword>
<dbReference type="EMBL" id="CP021425">
    <property type="protein sequence ID" value="ARU55401.1"/>
    <property type="molecule type" value="Genomic_DNA"/>
</dbReference>
<gene>
    <name evidence="9" type="primary">arsP</name>
    <name evidence="9" type="ORF">OLMES_1322</name>
</gene>
<feature type="transmembrane region" description="Helical" evidence="8">
    <location>
        <begin position="129"/>
        <end position="158"/>
    </location>
</feature>
<evidence type="ECO:0000256" key="8">
    <source>
        <dbReference type="SAM" id="Phobius"/>
    </source>
</evidence>
<keyword evidence="5 8" id="KW-1133">Transmembrane helix</keyword>
<feature type="transmembrane region" description="Helical" evidence="8">
    <location>
        <begin position="332"/>
        <end position="353"/>
    </location>
</feature>
<dbReference type="InterPro" id="IPR005524">
    <property type="entry name" value="DUF318"/>
</dbReference>
<dbReference type="PANTHER" id="PTHR34184">
    <property type="entry name" value="UPF0718 PROTEIN YCGR"/>
    <property type="match status" value="1"/>
</dbReference>
<comment type="similarity">
    <text evidence="2">Belongs to the UPF0718 family.</text>
</comment>
<dbReference type="PANTHER" id="PTHR34184:SF4">
    <property type="entry name" value="UPF0718 PROTEIN YCGR"/>
    <property type="match status" value="1"/>
</dbReference>
<protein>
    <submittedName>
        <fullName evidence="9">Duf318 family permease</fullName>
    </submittedName>
</protein>
<dbReference type="Pfam" id="PF03773">
    <property type="entry name" value="ArsP_1"/>
    <property type="match status" value="1"/>
</dbReference>
<dbReference type="AlphaFoldDB" id="A0A1Y0I4R1"/>
<feature type="region of interest" description="Disordered" evidence="7">
    <location>
        <begin position="1"/>
        <end position="42"/>
    </location>
</feature>
<dbReference type="InterPro" id="IPR052923">
    <property type="entry name" value="UPF0718"/>
</dbReference>
<evidence type="ECO:0000256" key="6">
    <source>
        <dbReference type="ARBA" id="ARBA00023136"/>
    </source>
</evidence>
<feature type="compositionally biased region" description="Polar residues" evidence="7">
    <location>
        <begin position="1"/>
        <end position="13"/>
    </location>
</feature>
<evidence type="ECO:0000256" key="1">
    <source>
        <dbReference type="ARBA" id="ARBA00004651"/>
    </source>
</evidence>
<keyword evidence="6 8" id="KW-0472">Membrane</keyword>
<evidence type="ECO:0000256" key="5">
    <source>
        <dbReference type="ARBA" id="ARBA00022989"/>
    </source>
</evidence>
<evidence type="ECO:0000256" key="2">
    <source>
        <dbReference type="ARBA" id="ARBA00006386"/>
    </source>
</evidence>
<comment type="subcellular location">
    <subcellularLocation>
        <location evidence="1">Cell membrane</location>
        <topology evidence="1">Multi-pass membrane protein</topology>
    </subcellularLocation>
</comment>
<dbReference type="RefSeq" id="WP_087464357.1">
    <property type="nucleotide sequence ID" value="NZ_CP021425.1"/>
</dbReference>
<sequence>MTSENTCTSTATDNPKPPCCGTDNQQREADGHNACTDQTKHQGTRPWYRHGWLGLSALTSVWSAILAIPLTVYLFDGEQFPTVMQISTDAFLGTLPFIIFAVLSIAYLKATGAETLVAKAFEGKTSRMIVFAALFGGLAPFCSCEVIPFIAGLLAIGVPLPAVMAFWLSSPLIDPPALLITAGALGWHFAIAKMIAAVSLGLLGGFLLQSFAAHPVYQSPLRHDRTAGGCCGSSPKQPQVQWAFWHDTERQKEFSNQFRENAVFLVKWLCFAYLLEALLILYIPASMIASIVGGEGLGSITLDALVGMPAYLNSYAAPPLVAGLMEQGMSPGSAMAFMIAGAISSIPAMTAVWSLVKKPVFFTYLGMGLFGAILLGYGFEVWVNTPP</sequence>
<organism evidence="9 10">
    <name type="scientific">Oleiphilus messinensis</name>
    <dbReference type="NCBI Taxonomy" id="141451"/>
    <lineage>
        <taxon>Bacteria</taxon>
        <taxon>Pseudomonadati</taxon>
        <taxon>Pseudomonadota</taxon>
        <taxon>Gammaproteobacteria</taxon>
        <taxon>Oceanospirillales</taxon>
        <taxon>Oleiphilaceae</taxon>
        <taxon>Oleiphilus</taxon>
    </lineage>
</organism>
<reference evidence="9 10" key="1">
    <citation type="submission" date="2017-05" db="EMBL/GenBank/DDBJ databases">
        <title>Genomic insights into alkan degradation activity of Oleiphilus messinensis.</title>
        <authorList>
            <person name="Kozyavkin S.A."/>
            <person name="Slesarev A.I."/>
            <person name="Golyshin P.N."/>
            <person name="Korzhenkov A."/>
            <person name="Golyshina O.N."/>
            <person name="Toshchakov S.V."/>
        </authorList>
    </citation>
    <scope>NUCLEOTIDE SEQUENCE [LARGE SCALE GENOMIC DNA]</scope>
    <source>
        <strain evidence="9 10">ME102</strain>
    </source>
</reference>
<keyword evidence="4 8" id="KW-0812">Transmembrane</keyword>
<dbReference type="Proteomes" id="UP000196027">
    <property type="component" value="Chromosome"/>
</dbReference>
<feature type="transmembrane region" description="Helical" evidence="8">
    <location>
        <begin position="262"/>
        <end position="283"/>
    </location>
</feature>
<feature type="transmembrane region" description="Helical" evidence="8">
    <location>
        <begin position="52"/>
        <end position="75"/>
    </location>
</feature>
<dbReference type="OrthoDB" id="9777774at2"/>
<feature type="transmembrane region" description="Helical" evidence="8">
    <location>
        <begin position="90"/>
        <end position="108"/>
    </location>
</feature>
<dbReference type="GO" id="GO:0005886">
    <property type="term" value="C:plasma membrane"/>
    <property type="evidence" value="ECO:0007669"/>
    <property type="project" value="UniProtKB-SubCell"/>
</dbReference>
<evidence type="ECO:0000313" key="9">
    <source>
        <dbReference type="EMBL" id="ARU55401.1"/>
    </source>
</evidence>
<proteinExistence type="inferred from homology"/>
<evidence type="ECO:0000256" key="3">
    <source>
        <dbReference type="ARBA" id="ARBA00022475"/>
    </source>
</evidence>
<dbReference type="KEGG" id="ome:OLMES_1322"/>
<feature type="transmembrane region" description="Helical" evidence="8">
    <location>
        <begin position="360"/>
        <end position="379"/>
    </location>
</feature>
<evidence type="ECO:0000256" key="7">
    <source>
        <dbReference type="SAM" id="MobiDB-lite"/>
    </source>
</evidence>
<feature type="transmembrane region" description="Helical" evidence="8">
    <location>
        <begin position="194"/>
        <end position="212"/>
    </location>
</feature>
<name>A0A1Y0I4R1_9GAMM</name>
<evidence type="ECO:0000313" key="10">
    <source>
        <dbReference type="Proteomes" id="UP000196027"/>
    </source>
</evidence>
<accession>A0A1Y0I4R1</accession>